<dbReference type="Pfam" id="PF04547">
    <property type="entry name" value="Anoctamin"/>
    <property type="match status" value="1"/>
</dbReference>
<keyword evidence="4 6" id="KW-1133">Transmembrane helix</keyword>
<name>A0AAV6GJJ0_9TELE</name>
<evidence type="ECO:0000313" key="10">
    <source>
        <dbReference type="Proteomes" id="UP000823561"/>
    </source>
</evidence>
<dbReference type="GO" id="GO:0005254">
    <property type="term" value="F:chloride channel activity"/>
    <property type="evidence" value="ECO:0007669"/>
    <property type="project" value="TreeGrafter"/>
</dbReference>
<dbReference type="PANTHER" id="PTHR12308:SF36">
    <property type="entry name" value="ANOCTAMIN"/>
    <property type="match status" value="1"/>
</dbReference>
<dbReference type="Proteomes" id="UP000823561">
    <property type="component" value="Chromosome 11"/>
</dbReference>
<evidence type="ECO:0000256" key="2">
    <source>
        <dbReference type="ARBA" id="ARBA00009671"/>
    </source>
</evidence>
<feature type="domain" description="Anoctamin transmembrane" evidence="8">
    <location>
        <begin position="284"/>
        <end position="734"/>
    </location>
</feature>
<evidence type="ECO:0000313" key="9">
    <source>
        <dbReference type="EMBL" id="KAG5273860.1"/>
    </source>
</evidence>
<keyword evidence="10" id="KW-1185">Reference proteome</keyword>
<evidence type="ECO:0000256" key="3">
    <source>
        <dbReference type="ARBA" id="ARBA00022692"/>
    </source>
</evidence>
<feature type="transmembrane region" description="Helical" evidence="6">
    <location>
        <begin position="470"/>
        <end position="495"/>
    </location>
</feature>
<evidence type="ECO:0000256" key="1">
    <source>
        <dbReference type="ARBA" id="ARBA00004141"/>
    </source>
</evidence>
<proteinExistence type="inferred from homology"/>
<feature type="region of interest" description="Disordered" evidence="7">
    <location>
        <begin position="1"/>
        <end position="36"/>
    </location>
</feature>
<comment type="similarity">
    <text evidence="2 6">Belongs to the anoctamin family.</text>
</comment>
<evidence type="ECO:0000256" key="4">
    <source>
        <dbReference type="ARBA" id="ARBA00022989"/>
    </source>
</evidence>
<feature type="transmembrane region" description="Helical" evidence="6">
    <location>
        <begin position="610"/>
        <end position="629"/>
    </location>
</feature>
<dbReference type="GO" id="GO:0005886">
    <property type="term" value="C:plasma membrane"/>
    <property type="evidence" value="ECO:0007669"/>
    <property type="project" value="TreeGrafter"/>
</dbReference>
<sequence length="748" mass="84425">MDEAGLTRGVSLHSALQLHPPRGVLNTRPGSKHFSEERGRVWQDLSERTPDLLQSPIMDCSDETPLLPDTPKGKNPKKGRGPKLTDWWISGWSPAHCPCCASDRVEPLVLLQLGETVESNTKNWIMRLLSKPQTQGGAGLLVHPGEDDFNDFLLLSASRCTLLQATEELGLCRPNQDGNMAAFSLHNKELFKNSDNMQEFLTLAERQYIIKYELESLKTLGILRIPGVPSSLGLLKSWENVFQRLRKAGLIVDMLPLHNQKQLVALRKEWYSHTRLWGQPLDSIQSYFGGSVAFYFSFLDFYTRALMPMALLGTVLAMMPHEMGKAALPDDTEEPPAATTESDSDPEWASPGGLVVMAMVSMLWSTLLLELWKRRSSTLAYHWGTDRLTEHFAEPRPAFRGELGTNPVTNRTEPLFPAWQRQLRLALVSLPLVVVFLGLVVLGMGGFYWAESRARGWHESSQSLVSRVMLYVPSVAHIVYTNILGTAYGKVALTLTEWENHREESAFQNHHTTKVIVFTFFNCFAVLFHIAFVKQDLPLLQKRLASLLIVTQLVSQLTEVAVPFAIDRIFNAPERKEEDDDHEVDAIIAQSNLPTFPGLFSEYIELLVQFGYLSLFSCVYPLTALFLLLNNLTELRTDAFKLCKLFRKPFHPPTASMGVWQAAFEVLGFMSVMSNCWLLLMSPRLQEFSEEAGLNGTQLLVVAVLVEHILIVVKLVVAFIIPDEPDWVRIQREKIEFHSMRALGEQKL</sequence>
<dbReference type="EMBL" id="JADWDJ010000011">
    <property type="protein sequence ID" value="KAG5273860.1"/>
    <property type="molecule type" value="Genomic_DNA"/>
</dbReference>
<dbReference type="AlphaFoldDB" id="A0AAV6GJJ0"/>
<keyword evidence="5 6" id="KW-0472">Membrane</keyword>
<gene>
    <name evidence="9" type="ORF">AALO_G00156390</name>
</gene>
<feature type="transmembrane region" description="Helical" evidence="6">
    <location>
        <begin position="515"/>
        <end position="532"/>
    </location>
</feature>
<feature type="transmembrane region" description="Helical" evidence="6">
    <location>
        <begin position="659"/>
        <end position="680"/>
    </location>
</feature>
<protein>
    <recommendedName>
        <fullName evidence="6">Anoctamin</fullName>
    </recommendedName>
</protein>
<dbReference type="InterPro" id="IPR049452">
    <property type="entry name" value="Anoctamin_TM"/>
</dbReference>
<evidence type="ECO:0000256" key="5">
    <source>
        <dbReference type="ARBA" id="ARBA00023136"/>
    </source>
</evidence>
<evidence type="ECO:0000256" key="6">
    <source>
        <dbReference type="RuleBase" id="RU280814"/>
    </source>
</evidence>
<evidence type="ECO:0000259" key="8">
    <source>
        <dbReference type="Pfam" id="PF04547"/>
    </source>
</evidence>
<comment type="caution">
    <text evidence="6">Lacks conserved residue(s) required for the propagation of feature annotation.</text>
</comment>
<feature type="transmembrane region" description="Helical" evidence="6">
    <location>
        <begin position="425"/>
        <end position="450"/>
    </location>
</feature>
<feature type="region of interest" description="Disordered" evidence="7">
    <location>
        <begin position="326"/>
        <end position="348"/>
    </location>
</feature>
<reference evidence="9" key="1">
    <citation type="submission" date="2020-10" db="EMBL/GenBank/DDBJ databases">
        <title>Chromosome-scale genome assembly of the Allis shad, Alosa alosa.</title>
        <authorList>
            <person name="Margot Z."/>
            <person name="Christophe K."/>
            <person name="Cabau C."/>
            <person name="Louis A."/>
            <person name="Berthelot C."/>
            <person name="Parey E."/>
            <person name="Roest Crollius H."/>
            <person name="Montfort J."/>
            <person name="Robinson-Rechavi M."/>
            <person name="Bucao C."/>
            <person name="Bouchez O."/>
            <person name="Gislard M."/>
            <person name="Lluch J."/>
            <person name="Milhes M."/>
            <person name="Lampietro C."/>
            <person name="Lopez Roques C."/>
            <person name="Donnadieu C."/>
            <person name="Braasch I."/>
            <person name="Desvignes T."/>
            <person name="Postlethwait J."/>
            <person name="Bobe J."/>
            <person name="Guiguen Y."/>
        </authorList>
    </citation>
    <scope>NUCLEOTIDE SEQUENCE</scope>
    <source>
        <strain evidence="9">M-15738</strain>
        <tissue evidence="9">Blood</tissue>
    </source>
</reference>
<keyword evidence="3 6" id="KW-0812">Transmembrane</keyword>
<evidence type="ECO:0000256" key="7">
    <source>
        <dbReference type="SAM" id="MobiDB-lite"/>
    </source>
</evidence>
<feature type="transmembrane region" description="Helical" evidence="6">
    <location>
        <begin position="700"/>
        <end position="721"/>
    </location>
</feature>
<accession>A0AAV6GJJ0</accession>
<comment type="caution">
    <text evidence="9">The sequence shown here is derived from an EMBL/GenBank/DDBJ whole genome shotgun (WGS) entry which is preliminary data.</text>
</comment>
<organism evidence="9 10">
    <name type="scientific">Alosa alosa</name>
    <name type="common">allis shad</name>
    <dbReference type="NCBI Taxonomy" id="278164"/>
    <lineage>
        <taxon>Eukaryota</taxon>
        <taxon>Metazoa</taxon>
        <taxon>Chordata</taxon>
        <taxon>Craniata</taxon>
        <taxon>Vertebrata</taxon>
        <taxon>Euteleostomi</taxon>
        <taxon>Actinopterygii</taxon>
        <taxon>Neopterygii</taxon>
        <taxon>Teleostei</taxon>
        <taxon>Clupei</taxon>
        <taxon>Clupeiformes</taxon>
        <taxon>Clupeoidei</taxon>
        <taxon>Clupeidae</taxon>
        <taxon>Alosa</taxon>
    </lineage>
</organism>
<feature type="region of interest" description="Disordered" evidence="7">
    <location>
        <begin position="55"/>
        <end position="81"/>
    </location>
</feature>
<dbReference type="InterPro" id="IPR007632">
    <property type="entry name" value="Anoctamin"/>
</dbReference>
<dbReference type="PANTHER" id="PTHR12308">
    <property type="entry name" value="ANOCTAMIN"/>
    <property type="match status" value="1"/>
</dbReference>
<comment type="subcellular location">
    <subcellularLocation>
        <location evidence="1 6">Membrane</location>
        <topology evidence="1 6">Multi-pass membrane protein</topology>
    </subcellularLocation>
</comment>